<feature type="compositionally biased region" description="Basic and acidic residues" evidence="1">
    <location>
        <begin position="155"/>
        <end position="164"/>
    </location>
</feature>
<sequence>MQTAENKGATAENERPKASLSRGATAENEGATASLSGGAIASKERNTAIDRREQVAGQIQVFEELNATDDKAGADYWVGVDSDMSVSPQFIPLVEMKDKNELLDTGDDGDDGGHGGEVGEGGDRDDVGDRGFTPGYTPTLPPRSSFMQPPPHMSSRQEPRSRDGDRMNELLEAIKALPDLLEGVVKREAPLTDARDPSSYVEQEVDANVTTEHEVGLSGQKEVDDEGLVSGDLRVNYNYGLEEDRLLRVRLRSVYCSSPFIDQTRASATKRAQDNRKYEEFKKKKNPIRQNVGTEESVDKYFFMELEDPKTWLSTDHIDAYMSLLAKRMESDPEKYRHSFVLLSSEFYVCLIISWE</sequence>
<comment type="caution">
    <text evidence="2">The sequence shown here is derived from an EMBL/GenBank/DDBJ whole genome shotgun (WGS) entry which is preliminary data.</text>
</comment>
<gene>
    <name evidence="2" type="ORF">LWI28_009322</name>
</gene>
<reference evidence="2" key="1">
    <citation type="journal article" date="2022" name="Plant J.">
        <title>Strategies of tolerance reflected in two North American maple genomes.</title>
        <authorList>
            <person name="McEvoy S.L."/>
            <person name="Sezen U.U."/>
            <person name="Trouern-Trend A."/>
            <person name="McMahon S.M."/>
            <person name="Schaberg P.G."/>
            <person name="Yang J."/>
            <person name="Wegrzyn J.L."/>
            <person name="Swenson N.G."/>
        </authorList>
    </citation>
    <scope>NUCLEOTIDE SEQUENCE</scope>
    <source>
        <strain evidence="2">91603</strain>
    </source>
</reference>
<evidence type="ECO:0000313" key="3">
    <source>
        <dbReference type="Proteomes" id="UP001064489"/>
    </source>
</evidence>
<feature type="region of interest" description="Disordered" evidence="1">
    <location>
        <begin position="97"/>
        <end position="164"/>
    </location>
</feature>
<evidence type="ECO:0000256" key="1">
    <source>
        <dbReference type="SAM" id="MobiDB-lite"/>
    </source>
</evidence>
<dbReference type="EMBL" id="JAJSOW010000106">
    <property type="protein sequence ID" value="KAI9160554.1"/>
    <property type="molecule type" value="Genomic_DNA"/>
</dbReference>
<organism evidence="2 3">
    <name type="scientific">Acer negundo</name>
    <name type="common">Box elder</name>
    <dbReference type="NCBI Taxonomy" id="4023"/>
    <lineage>
        <taxon>Eukaryota</taxon>
        <taxon>Viridiplantae</taxon>
        <taxon>Streptophyta</taxon>
        <taxon>Embryophyta</taxon>
        <taxon>Tracheophyta</taxon>
        <taxon>Spermatophyta</taxon>
        <taxon>Magnoliopsida</taxon>
        <taxon>eudicotyledons</taxon>
        <taxon>Gunneridae</taxon>
        <taxon>Pentapetalae</taxon>
        <taxon>rosids</taxon>
        <taxon>malvids</taxon>
        <taxon>Sapindales</taxon>
        <taxon>Sapindaceae</taxon>
        <taxon>Hippocastanoideae</taxon>
        <taxon>Acereae</taxon>
        <taxon>Acer</taxon>
    </lineage>
</organism>
<name>A0AAD5NI85_ACENE</name>
<proteinExistence type="predicted"/>
<accession>A0AAD5NI85</accession>
<reference evidence="2" key="2">
    <citation type="submission" date="2023-02" db="EMBL/GenBank/DDBJ databases">
        <authorList>
            <person name="Swenson N.G."/>
            <person name="Wegrzyn J.L."/>
            <person name="Mcevoy S.L."/>
        </authorList>
    </citation>
    <scope>NUCLEOTIDE SEQUENCE</scope>
    <source>
        <strain evidence="2">91603</strain>
        <tissue evidence="2">Leaf</tissue>
    </source>
</reference>
<dbReference type="Proteomes" id="UP001064489">
    <property type="component" value="Chromosome 2"/>
</dbReference>
<protein>
    <submittedName>
        <fullName evidence="2">Uncharacterized protein</fullName>
    </submittedName>
</protein>
<dbReference type="AlphaFoldDB" id="A0AAD5NI85"/>
<keyword evidence="3" id="KW-1185">Reference proteome</keyword>
<feature type="region of interest" description="Disordered" evidence="1">
    <location>
        <begin position="1"/>
        <end position="46"/>
    </location>
</feature>
<evidence type="ECO:0000313" key="2">
    <source>
        <dbReference type="EMBL" id="KAI9160554.1"/>
    </source>
</evidence>